<feature type="compositionally biased region" description="Polar residues" evidence="1">
    <location>
        <begin position="152"/>
        <end position="164"/>
    </location>
</feature>
<evidence type="ECO:0000313" key="3">
    <source>
        <dbReference type="Proteomes" id="UP000560069"/>
    </source>
</evidence>
<reference evidence="2 3" key="1">
    <citation type="submission" date="2020-07" db="EMBL/GenBank/DDBJ databases">
        <title>Sequencing the genomes of 1000 actinobacteria strains.</title>
        <authorList>
            <person name="Klenk H.-P."/>
        </authorList>
    </citation>
    <scope>NUCLEOTIDE SEQUENCE [LARGE SCALE GENOMIC DNA]</scope>
    <source>
        <strain evidence="2 3">DSM 15664</strain>
    </source>
</reference>
<feature type="compositionally biased region" description="Basic and acidic residues" evidence="1">
    <location>
        <begin position="132"/>
        <end position="141"/>
    </location>
</feature>
<proteinExistence type="predicted"/>
<feature type="region of interest" description="Disordered" evidence="1">
    <location>
        <begin position="222"/>
        <end position="241"/>
    </location>
</feature>
<feature type="region of interest" description="Disordered" evidence="1">
    <location>
        <begin position="121"/>
        <end position="169"/>
    </location>
</feature>
<evidence type="ECO:0000313" key="2">
    <source>
        <dbReference type="EMBL" id="NYJ15651.1"/>
    </source>
</evidence>
<name>A0A7Z0J256_9MICC</name>
<comment type="caution">
    <text evidence="2">The sequence shown here is derived from an EMBL/GenBank/DDBJ whole genome shotgun (WGS) entry which is preliminary data.</text>
</comment>
<sequence>MSDTPSSDADSSAPVDSGDLADPQEPEGSASEDAEEPQSAEETESQERRAPGSGLPAGGVERLAADDFDEERHGEDAERIYNSEEGDEVGVAGLDPVEEPLPVYAEPTRSSEVTAELQSLDAVNLGGRERHHPSGADRGDLLEDAEDDQGEPSESSVQEQTSNGAAEDEGFWSEIELSDGYGWFHRSAQDAGLFWFGETTEVTEDFAEVSAAQDPNELAESVGVRATESRQEPGLDSEMGPSWVLVSEPADFDEDFYRIDVTGALDDSVAGQRFFVHVDQAEYGYELTRVEQTLLCSRGVGETGLCA</sequence>
<protein>
    <submittedName>
        <fullName evidence="2">Uncharacterized protein</fullName>
    </submittedName>
</protein>
<gene>
    <name evidence="2" type="ORF">HNR11_000185</name>
</gene>
<feature type="compositionally biased region" description="Basic and acidic residues" evidence="1">
    <location>
        <begin position="70"/>
        <end position="82"/>
    </location>
</feature>
<dbReference type="Proteomes" id="UP000560069">
    <property type="component" value="Unassembled WGS sequence"/>
</dbReference>
<keyword evidence="3" id="KW-1185">Reference proteome</keyword>
<organism evidence="2 3">
    <name type="scientific">Nesterenkonia sandarakina</name>
    <dbReference type="NCBI Taxonomy" id="272918"/>
    <lineage>
        <taxon>Bacteria</taxon>
        <taxon>Bacillati</taxon>
        <taxon>Actinomycetota</taxon>
        <taxon>Actinomycetes</taxon>
        <taxon>Micrococcales</taxon>
        <taxon>Micrococcaceae</taxon>
        <taxon>Nesterenkonia</taxon>
    </lineage>
</organism>
<dbReference type="RefSeq" id="WP_179440717.1">
    <property type="nucleotide sequence ID" value="NZ_BAAALK010000001.1"/>
</dbReference>
<accession>A0A7Z0J256</accession>
<dbReference type="AlphaFoldDB" id="A0A7Z0J256"/>
<feature type="compositionally biased region" description="Low complexity" evidence="1">
    <location>
        <begin position="1"/>
        <end position="18"/>
    </location>
</feature>
<feature type="compositionally biased region" description="Acidic residues" evidence="1">
    <location>
        <begin position="22"/>
        <end position="44"/>
    </location>
</feature>
<feature type="compositionally biased region" description="Acidic residues" evidence="1">
    <location>
        <begin position="142"/>
        <end position="151"/>
    </location>
</feature>
<dbReference type="EMBL" id="JACCFQ010000001">
    <property type="protein sequence ID" value="NYJ15651.1"/>
    <property type="molecule type" value="Genomic_DNA"/>
</dbReference>
<feature type="region of interest" description="Disordered" evidence="1">
    <location>
        <begin position="1"/>
        <end position="100"/>
    </location>
</feature>
<evidence type="ECO:0000256" key="1">
    <source>
        <dbReference type="SAM" id="MobiDB-lite"/>
    </source>
</evidence>